<keyword evidence="2" id="KW-1185">Reference proteome</keyword>
<gene>
    <name evidence="1" type="ORF">H6A31_10210</name>
</gene>
<reference evidence="1 2" key="1">
    <citation type="journal article" date="2021" name="Sci. Rep.">
        <title>The distribution of antibiotic resistance genes in chicken gut microbiota commensals.</title>
        <authorList>
            <person name="Juricova H."/>
            <person name="Matiasovicova J."/>
            <person name="Kubasova T."/>
            <person name="Cejkova D."/>
            <person name="Rychlik I."/>
        </authorList>
    </citation>
    <scope>NUCLEOTIDE SEQUENCE [LARGE SCALE GENOMIC DNA]</scope>
    <source>
        <strain evidence="1 2">An801</strain>
    </source>
</reference>
<accession>A0ABS2EWH9</accession>
<dbReference type="EMBL" id="JACJJW010000027">
    <property type="protein sequence ID" value="MBM6759046.1"/>
    <property type="molecule type" value="Genomic_DNA"/>
</dbReference>
<dbReference type="Pfam" id="PF20330">
    <property type="entry name" value="DUF6625"/>
    <property type="match status" value="1"/>
</dbReference>
<proteinExistence type="predicted"/>
<sequence length="298" mass="36203">MKYRVAQIIPYFGKWPAWINLYFYSCGKNPIVDFIFYTDCPLPKTQYKNTIFHQCTYNEYCNLISKKLNINYTCSKPYKLTDLKPFIGLIHEDELKDYDFWGMGDIDLVYGNLNLIINDDMLEKYDVITTHNYHIAGHCCFCRNNDYYRNLCYKIKNWKQIILNDTPMSIDELNWSDCVCPHAKTIRRFQKYIFSPLKIDFFKVLDTLNPIVHKKIHLHEYWTSLQPKVNESWLYFPQENKILDFQFRELPYLHFLFFKKTHWLKTDLYWKDGFYKLDENINRYKTIQIDYSQIIGIL</sequence>
<evidence type="ECO:0008006" key="3">
    <source>
        <dbReference type="Google" id="ProtNLM"/>
    </source>
</evidence>
<evidence type="ECO:0000313" key="1">
    <source>
        <dbReference type="EMBL" id="MBM6759046.1"/>
    </source>
</evidence>
<evidence type="ECO:0000313" key="2">
    <source>
        <dbReference type="Proteomes" id="UP000703295"/>
    </source>
</evidence>
<name>A0ABS2EWH9_9BACE</name>
<protein>
    <recommendedName>
        <fullName evidence="3">Glycosyl transferase</fullName>
    </recommendedName>
</protein>
<organism evidence="1 2">
    <name type="scientific">Bacteroides mediterraneensis</name>
    <dbReference type="NCBI Taxonomy" id="1841856"/>
    <lineage>
        <taxon>Bacteria</taxon>
        <taxon>Pseudomonadati</taxon>
        <taxon>Bacteroidota</taxon>
        <taxon>Bacteroidia</taxon>
        <taxon>Bacteroidales</taxon>
        <taxon>Bacteroidaceae</taxon>
        <taxon>Bacteroides</taxon>
    </lineage>
</organism>
<dbReference type="InterPro" id="IPR046733">
    <property type="entry name" value="DUF6625"/>
</dbReference>
<dbReference type="RefSeq" id="WP_204476217.1">
    <property type="nucleotide sequence ID" value="NZ_JACJJW010000027.1"/>
</dbReference>
<comment type="caution">
    <text evidence="1">The sequence shown here is derived from an EMBL/GenBank/DDBJ whole genome shotgun (WGS) entry which is preliminary data.</text>
</comment>
<dbReference type="Proteomes" id="UP000703295">
    <property type="component" value="Unassembled WGS sequence"/>
</dbReference>